<evidence type="ECO:0000313" key="2">
    <source>
        <dbReference type="Proteomes" id="UP001054821"/>
    </source>
</evidence>
<proteinExistence type="predicted"/>
<dbReference type="AlphaFoldDB" id="A0AAD4ZQL6"/>
<gene>
    <name evidence="1" type="ORF">L3X38_005297</name>
</gene>
<dbReference type="Proteomes" id="UP001054821">
    <property type="component" value="Chromosome 1"/>
</dbReference>
<accession>A0AAD4ZQL6</accession>
<sequence length="125" mass="13441">MRKSWGALCAQYLDIGNTNQEKFKRGIYNGDYSLRSPNGRRYGDCQPGSSFSEGTRQGNSIGNCSGAGVARSIERQILPGSNRRSCPIMPGMVGIISGPARGVLWEDNIMDSLNLSKGIADVPSV</sequence>
<keyword evidence="2" id="KW-1185">Reference proteome</keyword>
<dbReference type="EMBL" id="JAJFAZ020000001">
    <property type="protein sequence ID" value="KAI5352406.1"/>
    <property type="molecule type" value="Genomic_DNA"/>
</dbReference>
<reference evidence="1 2" key="1">
    <citation type="journal article" date="2022" name="G3 (Bethesda)">
        <title>Whole-genome sequence and methylome profiling of the almond [Prunus dulcis (Mill.) D.A. Webb] cultivar 'Nonpareil'.</title>
        <authorList>
            <person name="D'Amico-Willman K.M."/>
            <person name="Ouma W.Z."/>
            <person name="Meulia T."/>
            <person name="Sideli G.M."/>
            <person name="Gradziel T.M."/>
            <person name="Fresnedo-Ramirez J."/>
        </authorList>
    </citation>
    <scope>NUCLEOTIDE SEQUENCE [LARGE SCALE GENOMIC DNA]</scope>
    <source>
        <strain evidence="1">Clone GOH B32 T37-40</strain>
    </source>
</reference>
<name>A0AAD4ZQL6_PRUDU</name>
<comment type="caution">
    <text evidence="1">The sequence shown here is derived from an EMBL/GenBank/DDBJ whole genome shotgun (WGS) entry which is preliminary data.</text>
</comment>
<protein>
    <submittedName>
        <fullName evidence="1">Uncharacterized protein</fullName>
    </submittedName>
</protein>
<organism evidence="1 2">
    <name type="scientific">Prunus dulcis</name>
    <name type="common">Almond</name>
    <name type="synonym">Amygdalus dulcis</name>
    <dbReference type="NCBI Taxonomy" id="3755"/>
    <lineage>
        <taxon>Eukaryota</taxon>
        <taxon>Viridiplantae</taxon>
        <taxon>Streptophyta</taxon>
        <taxon>Embryophyta</taxon>
        <taxon>Tracheophyta</taxon>
        <taxon>Spermatophyta</taxon>
        <taxon>Magnoliopsida</taxon>
        <taxon>eudicotyledons</taxon>
        <taxon>Gunneridae</taxon>
        <taxon>Pentapetalae</taxon>
        <taxon>rosids</taxon>
        <taxon>fabids</taxon>
        <taxon>Rosales</taxon>
        <taxon>Rosaceae</taxon>
        <taxon>Amygdaloideae</taxon>
        <taxon>Amygdaleae</taxon>
        <taxon>Prunus</taxon>
    </lineage>
</organism>
<evidence type="ECO:0000313" key="1">
    <source>
        <dbReference type="EMBL" id="KAI5352406.1"/>
    </source>
</evidence>